<accession>A0A0F9YQS2</accession>
<dbReference type="Proteomes" id="UP000034350">
    <property type="component" value="Unassembled WGS sequence"/>
</dbReference>
<dbReference type="VEuPathDB" id="MicrosporidiaDB:NCER_100557"/>
<dbReference type="PANTHER" id="PTHR13954">
    <property type="entry name" value="IRE1-RELATED"/>
    <property type="match status" value="1"/>
</dbReference>
<reference evidence="6 7" key="1">
    <citation type="journal article" date="2015" name="Environ. Microbiol.">
        <title>Genome analyses suggest the presence of polyploidy and recent human-driven expansions in eight global populations of the honeybee pathogen Nosema ceranae.</title>
        <authorList>
            <person name="Pelin A."/>
            <person name="Selman M."/>
            <person name="Aris-Brosou S."/>
            <person name="Farinelli L."/>
            <person name="Corradi N."/>
        </authorList>
    </citation>
    <scope>NUCLEOTIDE SEQUENCE [LARGE SCALE GENOMIC DNA]</scope>
    <source>
        <strain evidence="6 7">PA08 1199</strain>
    </source>
</reference>
<sequence length="601" mass="71912">MFPVLLFIFCNALYIVQTEDFFLHFVTDNSVETIELFKLKRNVPALTSGKETDNDTIQPSNKLLIDNILVSPDGLIVFEDYSFNIDSLEKETKIYKHVIFQTQRRSETIKKHNVVIFLVFLDLKIIDSRTLYTRIETFSYVYFPFSLSKCLSIKGNTIRLYDKIYTFNENIVAVYDTIDYNGVTYMNKIYTNNNLQLYTPKVVFLKVYNFKYLILLALPVLLLWYNKQKKIKLMNIDYETEFYTIYYGTYNNAPAIIKKYKHKNNSFYDEIGLLGRLDHSSIKKNLYYDKGLYRPYMVFEYSDRVKHMTKGDLLQFTQVIAYLHEQNLVYKNFTPNNIRRKNGRIVLFNIGSQSDNTGWYVCTTDSDEFSQDLQSVGVILHYFITGYHPYETLVDDNETYKFVYRTNDDYKKEFSVDNKTVTLKNYTREQLEELEQNMKIRRYKIRTVNSLEHDLIYHTIKNKTTMAKLAKHPYFWSQERIFNFLANFSDLVEGSSSQIRRLERNKNRIFEMPWDNYLDDIVKDELEVFRYYNYNNARDLIRVIRNKGRHYNQIPEVVQEIYKSFPNGFIDYWMTIFPKLLIVCYNCGESLKDNDLLKDFY</sequence>
<evidence type="ECO:0000313" key="7">
    <source>
        <dbReference type="Proteomes" id="UP000034350"/>
    </source>
</evidence>
<evidence type="ECO:0000256" key="2">
    <source>
        <dbReference type="ARBA" id="ARBA00022741"/>
    </source>
</evidence>
<dbReference type="Pfam" id="PF06479">
    <property type="entry name" value="Ribonuc_2-5A"/>
    <property type="match status" value="1"/>
</dbReference>
<dbReference type="Gene3D" id="1.20.1440.180">
    <property type="entry name" value="KEN domain"/>
    <property type="match status" value="1"/>
</dbReference>
<dbReference type="SUPFAM" id="SSF56112">
    <property type="entry name" value="Protein kinase-like (PK-like)"/>
    <property type="match status" value="1"/>
</dbReference>
<dbReference type="GO" id="GO:0036498">
    <property type="term" value="P:IRE1-mediated unfolded protein response"/>
    <property type="evidence" value="ECO:0007669"/>
    <property type="project" value="TreeGrafter"/>
</dbReference>
<organism evidence="6 7">
    <name type="scientific">Vairimorpha ceranae</name>
    <dbReference type="NCBI Taxonomy" id="40302"/>
    <lineage>
        <taxon>Eukaryota</taxon>
        <taxon>Fungi</taxon>
        <taxon>Fungi incertae sedis</taxon>
        <taxon>Microsporidia</taxon>
        <taxon>Nosematidae</taxon>
        <taxon>Vairimorpha</taxon>
    </lineage>
</organism>
<dbReference type="InterPro" id="IPR045133">
    <property type="entry name" value="IRE1/2-like"/>
</dbReference>
<dbReference type="InterPro" id="IPR038357">
    <property type="entry name" value="KEN_sf"/>
</dbReference>
<feature type="chain" id="PRO_5002530558" evidence="4">
    <location>
        <begin position="19"/>
        <end position="601"/>
    </location>
</feature>
<dbReference type="GO" id="GO:0005524">
    <property type="term" value="F:ATP binding"/>
    <property type="evidence" value="ECO:0007669"/>
    <property type="project" value="UniProtKB-KW"/>
</dbReference>
<keyword evidence="1 4" id="KW-0732">Signal</keyword>
<dbReference type="GeneID" id="36320415"/>
<gene>
    <name evidence="6" type="ORF">AAJ76_4000032275</name>
</gene>
<dbReference type="EMBL" id="JPQZ01000040">
    <property type="protein sequence ID" value="KKO74897.1"/>
    <property type="molecule type" value="Genomic_DNA"/>
</dbReference>
<evidence type="ECO:0000256" key="4">
    <source>
        <dbReference type="SAM" id="SignalP"/>
    </source>
</evidence>
<keyword evidence="6" id="KW-0808">Transferase</keyword>
<dbReference type="VEuPathDB" id="MicrosporidiaDB:AAJ76_4000032275"/>
<evidence type="ECO:0000259" key="5">
    <source>
        <dbReference type="PROSITE" id="PS51392"/>
    </source>
</evidence>
<dbReference type="GO" id="GO:0004521">
    <property type="term" value="F:RNA endonuclease activity"/>
    <property type="evidence" value="ECO:0007669"/>
    <property type="project" value="InterPro"/>
</dbReference>
<dbReference type="PANTHER" id="PTHR13954:SF6">
    <property type="entry name" value="NON-SPECIFIC SERINE_THREONINE PROTEIN KINASE"/>
    <property type="match status" value="1"/>
</dbReference>
<keyword evidence="3" id="KW-0067">ATP-binding</keyword>
<name>A0A0F9YQS2_9MICR</name>
<dbReference type="GO" id="GO:1990604">
    <property type="term" value="C:IRE1-TRAF2-ASK1 complex"/>
    <property type="evidence" value="ECO:0007669"/>
    <property type="project" value="TreeGrafter"/>
</dbReference>
<keyword evidence="7" id="KW-1185">Reference proteome</keyword>
<dbReference type="Gene3D" id="1.10.510.10">
    <property type="entry name" value="Transferase(Phosphotransferase) domain 1"/>
    <property type="match status" value="1"/>
</dbReference>
<dbReference type="InterPro" id="IPR011009">
    <property type="entry name" value="Kinase-like_dom_sf"/>
</dbReference>
<keyword evidence="6" id="KW-0418">Kinase</keyword>
<feature type="domain" description="KEN" evidence="5">
    <location>
        <begin position="478"/>
        <end position="601"/>
    </location>
</feature>
<proteinExistence type="predicted"/>
<feature type="signal peptide" evidence="4">
    <location>
        <begin position="1"/>
        <end position="18"/>
    </location>
</feature>
<dbReference type="RefSeq" id="XP_024330639.1">
    <property type="nucleotide sequence ID" value="XM_024475470.1"/>
</dbReference>
<protein>
    <submittedName>
        <fullName evidence="6">Serine threonine-protein kinase endoribonuclease ire1</fullName>
    </submittedName>
</protein>
<dbReference type="GO" id="GO:0070059">
    <property type="term" value="P:intrinsic apoptotic signaling pathway in response to endoplasmic reticulum stress"/>
    <property type="evidence" value="ECO:0007669"/>
    <property type="project" value="TreeGrafter"/>
</dbReference>
<dbReference type="GO" id="GO:0051082">
    <property type="term" value="F:unfolded protein binding"/>
    <property type="evidence" value="ECO:0007669"/>
    <property type="project" value="TreeGrafter"/>
</dbReference>
<dbReference type="InterPro" id="IPR010513">
    <property type="entry name" value="KEN_dom"/>
</dbReference>
<dbReference type="GO" id="GO:0006397">
    <property type="term" value="P:mRNA processing"/>
    <property type="evidence" value="ECO:0007669"/>
    <property type="project" value="InterPro"/>
</dbReference>
<evidence type="ECO:0000313" key="6">
    <source>
        <dbReference type="EMBL" id="KKO74897.1"/>
    </source>
</evidence>
<dbReference type="GO" id="GO:0004674">
    <property type="term" value="F:protein serine/threonine kinase activity"/>
    <property type="evidence" value="ECO:0007669"/>
    <property type="project" value="InterPro"/>
</dbReference>
<dbReference type="SMART" id="SM00220">
    <property type="entry name" value="S_TKc"/>
    <property type="match status" value="1"/>
</dbReference>
<dbReference type="InterPro" id="IPR000719">
    <property type="entry name" value="Prot_kinase_dom"/>
</dbReference>
<dbReference type="PROSITE" id="PS51392">
    <property type="entry name" value="KEN"/>
    <property type="match status" value="1"/>
</dbReference>
<evidence type="ECO:0000256" key="1">
    <source>
        <dbReference type="ARBA" id="ARBA00022729"/>
    </source>
</evidence>
<dbReference type="OMA" id="YFITGYH"/>
<dbReference type="VEuPathDB" id="MicrosporidiaDB:G9O61_00g001010"/>
<dbReference type="AlphaFoldDB" id="A0A0F9YQS2"/>
<keyword evidence="2" id="KW-0547">Nucleotide-binding</keyword>
<dbReference type="SMART" id="SM00580">
    <property type="entry name" value="PUG"/>
    <property type="match status" value="1"/>
</dbReference>
<evidence type="ECO:0000256" key="3">
    <source>
        <dbReference type="ARBA" id="ARBA00022840"/>
    </source>
</evidence>
<comment type="caution">
    <text evidence="6">The sequence shown here is derived from an EMBL/GenBank/DDBJ whole genome shotgun (WGS) entry which is preliminary data.</text>
</comment>
<dbReference type="OrthoDB" id="63989at2759"/>